<keyword evidence="5 7" id="KW-0472">Membrane</keyword>
<dbReference type="RefSeq" id="WP_178367524.1">
    <property type="nucleotide sequence ID" value="NZ_JACADJ010000057.1"/>
</dbReference>
<dbReference type="GO" id="GO:0004713">
    <property type="term" value="F:protein tyrosine kinase activity"/>
    <property type="evidence" value="ECO:0007669"/>
    <property type="project" value="TreeGrafter"/>
</dbReference>
<dbReference type="Proteomes" id="UP000553343">
    <property type="component" value="Unassembled WGS sequence"/>
</dbReference>
<evidence type="ECO:0000256" key="6">
    <source>
        <dbReference type="SAM" id="Coils"/>
    </source>
</evidence>
<dbReference type="PANTHER" id="PTHR32309">
    <property type="entry name" value="TYROSINE-PROTEIN KINASE"/>
    <property type="match status" value="1"/>
</dbReference>
<evidence type="ECO:0000313" key="10">
    <source>
        <dbReference type="EMBL" id="NWH06072.1"/>
    </source>
</evidence>
<feature type="domain" description="Polysaccharide chain length determinant N-terminal" evidence="8">
    <location>
        <begin position="16"/>
        <end position="98"/>
    </location>
</feature>
<evidence type="ECO:0000256" key="1">
    <source>
        <dbReference type="ARBA" id="ARBA00004651"/>
    </source>
</evidence>
<evidence type="ECO:0000313" key="11">
    <source>
        <dbReference type="Proteomes" id="UP000553343"/>
    </source>
</evidence>
<feature type="coiled-coil region" evidence="6">
    <location>
        <begin position="352"/>
        <end position="379"/>
    </location>
</feature>
<evidence type="ECO:0000256" key="5">
    <source>
        <dbReference type="ARBA" id="ARBA00023136"/>
    </source>
</evidence>
<dbReference type="GO" id="GO:0005886">
    <property type="term" value="C:plasma membrane"/>
    <property type="evidence" value="ECO:0007669"/>
    <property type="project" value="UniProtKB-SubCell"/>
</dbReference>
<keyword evidence="11" id="KW-1185">Reference proteome</keyword>
<evidence type="ECO:0000259" key="8">
    <source>
        <dbReference type="Pfam" id="PF02706"/>
    </source>
</evidence>
<dbReference type="InterPro" id="IPR003856">
    <property type="entry name" value="LPS_length_determ_N"/>
</dbReference>
<feature type="transmembrane region" description="Helical" evidence="7">
    <location>
        <begin position="510"/>
        <end position="530"/>
    </location>
</feature>
<keyword evidence="4 7" id="KW-1133">Transmembrane helix</keyword>
<evidence type="ECO:0000256" key="2">
    <source>
        <dbReference type="ARBA" id="ARBA00022475"/>
    </source>
</evidence>
<dbReference type="AlphaFoldDB" id="A0A850T955"/>
<evidence type="ECO:0000256" key="4">
    <source>
        <dbReference type="ARBA" id="ARBA00022989"/>
    </source>
</evidence>
<accession>A0A850T955</accession>
<dbReference type="PANTHER" id="PTHR32309:SF13">
    <property type="entry name" value="FERRIC ENTEROBACTIN TRANSPORT PROTEIN FEPE"/>
    <property type="match status" value="1"/>
</dbReference>
<gene>
    <name evidence="10" type="ORF">HXW94_13935</name>
</gene>
<dbReference type="InterPro" id="IPR032807">
    <property type="entry name" value="GNVR"/>
</dbReference>
<keyword evidence="2" id="KW-1003">Cell membrane</keyword>
<keyword evidence="3 7" id="KW-0812">Transmembrane</keyword>
<sequence>MTDPFQSQTQIKPDYIIDVLIRGRWFLIIPLCISLTLGLGMTLTAEKSYQASTSILVQPQRVPTSYIRSVVSSSIGERISTISQQVLSRSNLEQIIDQFGLYEDSVGMYQEDKIAGLRKRIKVKIDHARRGAEAFSISFTGNEPQRVMRIANTLASYFMDENLKVREAQAIGTSEFLDSELEKTQKRLEEKEQKLAAFRAKYLGGLPDELETNLRTLDRMQKQVTDKSQLLREVNNSINQLDSQISSMASTNDGFGMGGDNFQSFDFDEFEEEDDSELQAAQEKYEALLLRYTEKHPDVKKLKRTIDKLKENLEAEKELEAAQDAEQPSAELEEDILPGMGWDPVAPLKAQRAQLVGEANNIQAEISAIQEKMKIYQQRVEDTPKRELELQSLKRDYGNIQDIYNSLLDRKLEAELSVNMEKKQKGEQFRILDYARLPERPISPNVKMMFLLSVAGGLGLGGGVLFLKELLSFSVIRRDDQIETELGLPILASIPPLQKTGDKTKQRIEWIMFICCCGYSAVFLVFFAILNQKGLDRTINFIKTTLNL</sequence>
<evidence type="ECO:0000256" key="7">
    <source>
        <dbReference type="SAM" id="Phobius"/>
    </source>
</evidence>
<evidence type="ECO:0000256" key="3">
    <source>
        <dbReference type="ARBA" id="ARBA00022692"/>
    </source>
</evidence>
<dbReference type="InterPro" id="IPR050445">
    <property type="entry name" value="Bact_polysacc_biosynth/exp"/>
</dbReference>
<keyword evidence="6" id="KW-0175">Coiled coil</keyword>
<reference evidence="10 11" key="1">
    <citation type="submission" date="2020-06" db="EMBL/GenBank/DDBJ databases">
        <title>High-quality draft genome of sulfate reducer Desulfobacter latus type strain AcrS2 isolated from marine sediment.</title>
        <authorList>
            <person name="Hoppe M."/>
            <person name="Larsen C.K."/>
            <person name="Marshall I.P.G."/>
            <person name="Schramm A."/>
            <person name="Marietou A.G."/>
        </authorList>
    </citation>
    <scope>NUCLEOTIDE SEQUENCE [LARGE SCALE GENOMIC DNA]</scope>
    <source>
        <strain evidence="10 11">AcRS2</strain>
    </source>
</reference>
<dbReference type="Pfam" id="PF13807">
    <property type="entry name" value="GNVR"/>
    <property type="match status" value="1"/>
</dbReference>
<proteinExistence type="predicted"/>
<protein>
    <submittedName>
        <fullName evidence="10">Protein GumC</fullName>
    </submittedName>
</protein>
<feature type="coiled-coil region" evidence="6">
    <location>
        <begin position="299"/>
        <end position="326"/>
    </location>
</feature>
<dbReference type="EMBL" id="JACADJ010000057">
    <property type="protein sequence ID" value="NWH06072.1"/>
    <property type="molecule type" value="Genomic_DNA"/>
</dbReference>
<comment type="subcellular location">
    <subcellularLocation>
        <location evidence="1">Cell membrane</location>
        <topology evidence="1">Multi-pass membrane protein</topology>
    </subcellularLocation>
</comment>
<comment type="caution">
    <text evidence="10">The sequence shown here is derived from an EMBL/GenBank/DDBJ whole genome shotgun (WGS) entry which is preliminary data.</text>
</comment>
<feature type="domain" description="Tyrosine-protein kinase G-rich" evidence="9">
    <location>
        <begin position="392"/>
        <end position="469"/>
    </location>
</feature>
<feature type="transmembrane region" description="Helical" evidence="7">
    <location>
        <begin position="448"/>
        <end position="467"/>
    </location>
</feature>
<dbReference type="Pfam" id="PF02706">
    <property type="entry name" value="Wzz"/>
    <property type="match status" value="1"/>
</dbReference>
<feature type="coiled-coil region" evidence="6">
    <location>
        <begin position="174"/>
        <end position="237"/>
    </location>
</feature>
<evidence type="ECO:0000259" key="9">
    <source>
        <dbReference type="Pfam" id="PF13807"/>
    </source>
</evidence>
<feature type="transmembrane region" description="Helical" evidence="7">
    <location>
        <begin position="25"/>
        <end position="45"/>
    </location>
</feature>
<organism evidence="10 11">
    <name type="scientific">Desulfobacter latus</name>
    <dbReference type="NCBI Taxonomy" id="2292"/>
    <lineage>
        <taxon>Bacteria</taxon>
        <taxon>Pseudomonadati</taxon>
        <taxon>Thermodesulfobacteriota</taxon>
        <taxon>Desulfobacteria</taxon>
        <taxon>Desulfobacterales</taxon>
        <taxon>Desulfobacteraceae</taxon>
        <taxon>Desulfobacter</taxon>
    </lineage>
</organism>
<name>A0A850T955_9BACT</name>